<reference evidence="2 3" key="1">
    <citation type="submission" date="2019-12" db="EMBL/GenBank/DDBJ databases">
        <authorList>
            <person name="Reyes-Prieto M."/>
        </authorList>
    </citation>
    <scope>NUCLEOTIDE SEQUENCE [LARGE SCALE GENOMIC DNA]</scope>
    <source>
        <strain evidence="2">HF14-78462</strain>
    </source>
</reference>
<keyword evidence="3" id="KW-1185">Reference proteome</keyword>
<organism evidence="2 3">
    <name type="scientific">Starkeya nomas</name>
    <dbReference type="NCBI Taxonomy" id="2666134"/>
    <lineage>
        <taxon>Bacteria</taxon>
        <taxon>Pseudomonadati</taxon>
        <taxon>Pseudomonadota</taxon>
        <taxon>Alphaproteobacteria</taxon>
        <taxon>Hyphomicrobiales</taxon>
        <taxon>Xanthobacteraceae</taxon>
        <taxon>Starkeya</taxon>
    </lineage>
</organism>
<accession>A0A5S9Q5V6</accession>
<protein>
    <recommendedName>
        <fullName evidence="4">KAP NTPase domain-containing protein</fullName>
    </recommendedName>
</protein>
<evidence type="ECO:0008006" key="4">
    <source>
        <dbReference type="Google" id="ProtNLM"/>
    </source>
</evidence>
<evidence type="ECO:0000256" key="1">
    <source>
        <dbReference type="SAM" id="MobiDB-lite"/>
    </source>
</evidence>
<dbReference type="Proteomes" id="UP000433050">
    <property type="component" value="Unassembled WGS sequence"/>
</dbReference>
<dbReference type="AlphaFoldDB" id="A0A5S9Q5V6"/>
<dbReference type="RefSeq" id="WP_159601122.1">
    <property type="nucleotide sequence ID" value="NZ_CACSAS010000001.1"/>
</dbReference>
<evidence type="ECO:0000313" key="2">
    <source>
        <dbReference type="EMBL" id="CAA0112341.1"/>
    </source>
</evidence>
<proteinExistence type="predicted"/>
<name>A0A5S9Q5V6_9HYPH</name>
<gene>
    <name evidence="2" type="ORF">STARVERO_04036</name>
</gene>
<feature type="region of interest" description="Disordered" evidence="1">
    <location>
        <begin position="511"/>
        <end position="535"/>
    </location>
</feature>
<evidence type="ECO:0000313" key="3">
    <source>
        <dbReference type="Proteomes" id="UP000433050"/>
    </source>
</evidence>
<sequence length="535" mass="61524">MLVLFGGKGAGKSTFVKRLLHHNPPRWLKDHAVIAIIDLLHTPEELSVIRQTIWSTLVRSLDVENFLSADRAVLLEKLFHDRFEVANRQQLAGLAKASENYNSKLNELVEQWKVDLPYCAKRLVEYWKSQDSGIIVVVDNTDQYSGEIQDFCFSSAQEIADELECVTLISMREERFYNSKIHGLLDAFQNAGFHISSPKPAEVFKKRLEYTADILTSPKTRQEIDDAGDIALMDECAQYLRIVCREFNNDRSPLNSFLTACAHGDTRLSLDLFRSFLLSGYTNVEEMLSAGQWNFLIHQVIKPVMTPTRYFYDELLSDIPNIYQLRNARHGSHFTSLRILRKLSKSFDNGVASYVPIAALKAYFSETFNMLEDFTSNVDILLKHGFIESNNRIDHYADEVDSLKITGYGLYIYRELAYIFAYLDLVCVDTGVFDEGVANLLVQAANKEYAQFEKADRLGRIKTRLDRVDHFIRYLQAEEAAERERYSLGMADEEMFTYRCVQSFATESKRVMESAQKQGTRRRGKTTPPERPTMR</sequence>
<dbReference type="EMBL" id="CACSAS010000001">
    <property type="protein sequence ID" value="CAA0112341.1"/>
    <property type="molecule type" value="Genomic_DNA"/>
</dbReference>